<keyword evidence="1" id="KW-0812">Transmembrane</keyword>
<comment type="caution">
    <text evidence="2">The sequence shown here is derived from an EMBL/GenBank/DDBJ whole genome shotgun (WGS) entry which is preliminary data.</text>
</comment>
<evidence type="ECO:0000256" key="1">
    <source>
        <dbReference type="SAM" id="Phobius"/>
    </source>
</evidence>
<organism evidence="2 3">
    <name type="scientific">Streptomyces coelicoflavus</name>
    <dbReference type="NCBI Taxonomy" id="285562"/>
    <lineage>
        <taxon>Bacteria</taxon>
        <taxon>Bacillati</taxon>
        <taxon>Actinomycetota</taxon>
        <taxon>Actinomycetes</taxon>
        <taxon>Kitasatosporales</taxon>
        <taxon>Streptomycetaceae</taxon>
        <taxon>Streptomyces</taxon>
    </lineage>
</organism>
<sequence length="60" mass="6480">MDDDDSEYQQAAQRAARATRRAWSTLAWTTGALGCTLIAVALLCMAAVVACLYVVVTSHY</sequence>
<dbReference type="EMBL" id="JAAGMA010000803">
    <property type="protein sequence ID" value="NEB13045.1"/>
    <property type="molecule type" value="Genomic_DNA"/>
</dbReference>
<dbReference type="Proteomes" id="UP000470446">
    <property type="component" value="Unassembled WGS sequence"/>
</dbReference>
<feature type="transmembrane region" description="Helical" evidence="1">
    <location>
        <begin position="31"/>
        <end position="56"/>
    </location>
</feature>
<keyword evidence="1" id="KW-0472">Membrane</keyword>
<protein>
    <submittedName>
        <fullName evidence="2">Uncharacterized protein</fullName>
    </submittedName>
</protein>
<accession>A0A7K3PVL4</accession>
<dbReference type="AlphaFoldDB" id="A0A7K3PVL4"/>
<name>A0A7K3PVL4_9ACTN</name>
<proteinExistence type="predicted"/>
<reference evidence="2 3" key="1">
    <citation type="submission" date="2020-01" db="EMBL/GenBank/DDBJ databases">
        <title>Insect and environment-associated Actinomycetes.</title>
        <authorList>
            <person name="Currrie C."/>
            <person name="Chevrette M."/>
            <person name="Carlson C."/>
            <person name="Stubbendieck R."/>
            <person name="Wendt-Pienkowski E."/>
        </authorList>
    </citation>
    <scope>NUCLEOTIDE SEQUENCE [LARGE SCALE GENOMIC DNA]</scope>
    <source>
        <strain evidence="2 3">SID14163</strain>
    </source>
</reference>
<keyword evidence="1" id="KW-1133">Transmembrane helix</keyword>
<evidence type="ECO:0000313" key="3">
    <source>
        <dbReference type="Proteomes" id="UP000470446"/>
    </source>
</evidence>
<gene>
    <name evidence="2" type="ORF">G3I32_30140</name>
</gene>
<evidence type="ECO:0000313" key="2">
    <source>
        <dbReference type="EMBL" id="NEB13045.1"/>
    </source>
</evidence>
<dbReference type="RefSeq" id="WP_164248482.1">
    <property type="nucleotide sequence ID" value="NZ_JAAGMA010000803.1"/>
</dbReference>